<evidence type="ECO:0000256" key="5">
    <source>
        <dbReference type="ARBA" id="ARBA00023136"/>
    </source>
</evidence>
<comment type="caution">
    <text evidence="6">The sequence shown here is derived from an EMBL/GenBank/DDBJ whole genome shotgun (WGS) entry which is preliminary data.</text>
</comment>
<name>A0A956NH97_UNCEI</name>
<dbReference type="Gene3D" id="2.60.40.4070">
    <property type="match status" value="1"/>
</dbReference>
<accession>A0A956NH97</accession>
<evidence type="ECO:0000313" key="7">
    <source>
        <dbReference type="Proteomes" id="UP000739538"/>
    </source>
</evidence>
<evidence type="ECO:0000256" key="4">
    <source>
        <dbReference type="ARBA" id="ARBA00022989"/>
    </source>
</evidence>
<dbReference type="InterPro" id="IPR045232">
    <property type="entry name" value="FAM234"/>
</dbReference>
<evidence type="ECO:0000256" key="1">
    <source>
        <dbReference type="ARBA" id="ARBA00004167"/>
    </source>
</evidence>
<dbReference type="GO" id="GO:0016020">
    <property type="term" value="C:membrane"/>
    <property type="evidence" value="ECO:0007669"/>
    <property type="project" value="UniProtKB-SubCell"/>
</dbReference>
<gene>
    <name evidence="6" type="ORF">KDA27_25515</name>
</gene>
<organism evidence="6 7">
    <name type="scientific">Eiseniibacteriota bacterium</name>
    <dbReference type="NCBI Taxonomy" id="2212470"/>
    <lineage>
        <taxon>Bacteria</taxon>
        <taxon>Candidatus Eiseniibacteriota</taxon>
    </lineage>
</organism>
<reference evidence="6" key="1">
    <citation type="submission" date="2020-04" db="EMBL/GenBank/DDBJ databases">
        <authorList>
            <person name="Zhang T."/>
        </authorList>
    </citation>
    <scope>NUCLEOTIDE SEQUENCE</scope>
    <source>
        <strain evidence="6">HKST-UBA02</strain>
    </source>
</reference>
<keyword evidence="4" id="KW-1133">Transmembrane helix</keyword>
<proteinExistence type="predicted"/>
<dbReference type="Gene3D" id="2.130.10.130">
    <property type="entry name" value="Integrin alpha, N-terminal"/>
    <property type="match status" value="2"/>
</dbReference>
<keyword evidence="2" id="KW-0812">Transmembrane</keyword>
<dbReference type="InterPro" id="IPR013517">
    <property type="entry name" value="FG-GAP"/>
</dbReference>
<dbReference type="PANTHER" id="PTHR21419">
    <property type="match status" value="1"/>
</dbReference>
<dbReference type="Proteomes" id="UP000739538">
    <property type="component" value="Unassembled WGS sequence"/>
</dbReference>
<evidence type="ECO:0000256" key="2">
    <source>
        <dbReference type="ARBA" id="ARBA00022692"/>
    </source>
</evidence>
<comment type="subcellular location">
    <subcellularLocation>
        <location evidence="1">Membrane</location>
        <topology evidence="1">Single-pass membrane protein</topology>
    </subcellularLocation>
</comment>
<dbReference type="SUPFAM" id="SSF69318">
    <property type="entry name" value="Integrin alpha N-terminal domain"/>
    <property type="match status" value="1"/>
</dbReference>
<evidence type="ECO:0000313" key="6">
    <source>
        <dbReference type="EMBL" id="MCA9759178.1"/>
    </source>
</evidence>
<evidence type="ECO:0000256" key="3">
    <source>
        <dbReference type="ARBA" id="ARBA00022729"/>
    </source>
</evidence>
<dbReference type="EMBL" id="JAGQHS010000279">
    <property type="protein sequence ID" value="MCA9759178.1"/>
    <property type="molecule type" value="Genomic_DNA"/>
</dbReference>
<dbReference type="AlphaFoldDB" id="A0A956NH97"/>
<dbReference type="Pfam" id="PF13517">
    <property type="entry name" value="FG-GAP_3"/>
    <property type="match status" value="2"/>
</dbReference>
<protein>
    <submittedName>
        <fullName evidence="6">VCBS repeat-containing protein</fullName>
    </submittedName>
</protein>
<dbReference type="InterPro" id="IPR028994">
    <property type="entry name" value="Integrin_alpha_N"/>
</dbReference>
<dbReference type="PANTHER" id="PTHR21419:SF23">
    <property type="entry name" value="PROTEIN DEFECTIVE IN EXINE FORMATION 1"/>
    <property type="match status" value="1"/>
</dbReference>
<sequence length="483" mass="51461">MAASSGSNLRTSGNPICYGDVDGDGQPELVCSTVDGMGNRGLLYVWNLDGSLEAGFPIVLLGGSGRRMSLGDLDEDGVLDIVTVPRDYPEGYVQVLHGDGSAVPGWPRQLDTHPGSAAAIGDITGDGSVELVVESVDSIFAFDRIGNVLWSFTLPGTFSFSYSSPVLVDLDGDGVREVVFGCHEQGSPHAGRVYVVSGPDGSDLPGWPQDTLDWVFAPVAIGDLDQDGGLDLVVGDLGEGHVYAWRVDGTLLPGFPIAGVDSVYDQVTLADLDGDGSVELMFDGNVARNGFGRYYGYNHDGTVMDGWPLTPWGMSISNMACAADFDGDGMLDVMGSTQSDATGVFITRVYSWQANVPFTPHLSYSTMRQYNPRHDGVFRMPDVTSVPEGSVTSHPLRVVPNPFEERVSVSWSNQMSSGDAGSLFDVRFYDSGGRQVRSLTSLGTSQVTWDGSDDSGRALPSGVYLCRARSGEAETSSTIVLRR</sequence>
<keyword evidence="3" id="KW-0732">Signal</keyword>
<keyword evidence="5" id="KW-0472">Membrane</keyword>
<reference evidence="6" key="2">
    <citation type="journal article" date="2021" name="Microbiome">
        <title>Successional dynamics and alternative stable states in a saline activated sludge microbial community over 9 years.</title>
        <authorList>
            <person name="Wang Y."/>
            <person name="Ye J."/>
            <person name="Ju F."/>
            <person name="Liu L."/>
            <person name="Boyd J.A."/>
            <person name="Deng Y."/>
            <person name="Parks D.H."/>
            <person name="Jiang X."/>
            <person name="Yin X."/>
            <person name="Woodcroft B.J."/>
            <person name="Tyson G.W."/>
            <person name="Hugenholtz P."/>
            <person name="Polz M.F."/>
            <person name="Zhang T."/>
        </authorList>
    </citation>
    <scope>NUCLEOTIDE SEQUENCE</scope>
    <source>
        <strain evidence="6">HKST-UBA02</strain>
    </source>
</reference>